<evidence type="ECO:0008006" key="4">
    <source>
        <dbReference type="Google" id="ProtNLM"/>
    </source>
</evidence>
<dbReference type="SUPFAM" id="SSF48576">
    <property type="entry name" value="Terpenoid synthases"/>
    <property type="match status" value="1"/>
</dbReference>
<dbReference type="RefSeq" id="WP_114248705.1">
    <property type="nucleotide sequence ID" value="NZ_CP027306.1"/>
</dbReference>
<dbReference type="Proteomes" id="UP000252698">
    <property type="component" value="Chromosome"/>
</dbReference>
<evidence type="ECO:0000313" key="3">
    <source>
        <dbReference type="Proteomes" id="UP000252698"/>
    </source>
</evidence>
<feature type="compositionally biased region" description="Polar residues" evidence="1">
    <location>
        <begin position="165"/>
        <end position="197"/>
    </location>
</feature>
<dbReference type="GO" id="GO:0004659">
    <property type="term" value="F:prenyltransferase activity"/>
    <property type="evidence" value="ECO:0007669"/>
    <property type="project" value="InterPro"/>
</dbReference>
<organism evidence="2 3">
    <name type="scientific">Streptomyces atratus</name>
    <dbReference type="NCBI Taxonomy" id="1893"/>
    <lineage>
        <taxon>Bacteria</taxon>
        <taxon>Bacillati</taxon>
        <taxon>Actinomycetota</taxon>
        <taxon>Actinomycetes</taxon>
        <taxon>Kitasatosporales</taxon>
        <taxon>Streptomycetaceae</taxon>
        <taxon>Streptomyces</taxon>
    </lineage>
</organism>
<sequence>MWRNAKRLPTDDILIRRQQDLETTLAAFADGELRQATARLSDPSMHDASAVYLIRPSKRLLGMAFLHAARAFHAGTRLQPADLNSVAAALEIRHGAILLHNDIVDDDTVRGGRRNAHHALLAAFGTQEAPSDALFADDVLAAAFAPPPILRTVLVRAAPDRLTGASPTSRLHLNARSDSQPIWSRSSRAQEPSTTLLPSPWDADQVTALHEAHPARGATELVAHTRPSRCACCSPTTRLWSGPDSG</sequence>
<dbReference type="AlphaFoldDB" id="A0A2Z5JQ33"/>
<name>A0A2Z5JQ33_STRAR</name>
<feature type="region of interest" description="Disordered" evidence="1">
    <location>
        <begin position="165"/>
        <end position="198"/>
    </location>
</feature>
<accession>A0A2Z5JQ33</accession>
<dbReference type="Pfam" id="PF00348">
    <property type="entry name" value="polyprenyl_synt"/>
    <property type="match status" value="1"/>
</dbReference>
<protein>
    <recommendedName>
        <fullName evidence="4">Polyprenyl synthetase</fullName>
    </recommendedName>
</protein>
<reference evidence="2 3" key="1">
    <citation type="journal article" date="2018" name="Front. Microbiol.">
        <title>Genome Sequencing of Streptomyces atratus SCSIOZH16 and Activation Production of Nocardamine via Metabolic Engineering.</title>
        <authorList>
            <person name="Li Y."/>
            <person name="Zhang C."/>
            <person name="Liu C."/>
            <person name="Ju J."/>
            <person name="Ma J."/>
        </authorList>
    </citation>
    <scope>NUCLEOTIDE SEQUENCE [LARGE SCALE GENOMIC DNA]</scope>
    <source>
        <strain evidence="2 3">SCSIO_ZH16</strain>
    </source>
</reference>
<dbReference type="KEGG" id="sata:C5746_41965"/>
<gene>
    <name evidence="2" type="ORF">C5746_41965</name>
</gene>
<dbReference type="GeneID" id="95524769"/>
<dbReference type="InterPro" id="IPR008949">
    <property type="entry name" value="Isoprenoid_synthase_dom_sf"/>
</dbReference>
<evidence type="ECO:0000313" key="2">
    <source>
        <dbReference type="EMBL" id="AXE82324.1"/>
    </source>
</evidence>
<evidence type="ECO:0000256" key="1">
    <source>
        <dbReference type="SAM" id="MobiDB-lite"/>
    </source>
</evidence>
<dbReference type="EMBL" id="CP027306">
    <property type="protein sequence ID" value="AXE82324.1"/>
    <property type="molecule type" value="Genomic_DNA"/>
</dbReference>
<dbReference type="InterPro" id="IPR000092">
    <property type="entry name" value="Polyprenyl_synt"/>
</dbReference>
<proteinExistence type="predicted"/>
<dbReference type="GO" id="GO:0008299">
    <property type="term" value="P:isoprenoid biosynthetic process"/>
    <property type="evidence" value="ECO:0007669"/>
    <property type="project" value="InterPro"/>
</dbReference>
<dbReference type="Gene3D" id="1.10.600.10">
    <property type="entry name" value="Farnesyl Diphosphate Synthase"/>
    <property type="match status" value="1"/>
</dbReference>